<dbReference type="EMBL" id="UZAH01028739">
    <property type="protein sequence ID" value="VDP02073.1"/>
    <property type="molecule type" value="Genomic_DNA"/>
</dbReference>
<accession>A0A183G1U2</accession>
<evidence type="ECO:0000313" key="1">
    <source>
        <dbReference type="EMBL" id="VDP02073.1"/>
    </source>
</evidence>
<keyword evidence="2" id="KW-1185">Reference proteome</keyword>
<gene>
    <name evidence="1" type="ORF">HPBE_LOCUS15199</name>
</gene>
<dbReference type="AlphaFoldDB" id="A0A183G1U2"/>
<reference evidence="3" key="2">
    <citation type="submission" date="2019-09" db="UniProtKB">
        <authorList>
            <consortium name="WormBaseParasite"/>
        </authorList>
    </citation>
    <scope>IDENTIFICATION</scope>
</reference>
<dbReference type="Proteomes" id="UP000050761">
    <property type="component" value="Unassembled WGS sequence"/>
</dbReference>
<evidence type="ECO:0000313" key="2">
    <source>
        <dbReference type="Proteomes" id="UP000050761"/>
    </source>
</evidence>
<protein>
    <submittedName>
        <fullName evidence="3">Transposase</fullName>
    </submittedName>
</protein>
<proteinExistence type="predicted"/>
<sequence>MVDNQSWLWTNEAKEKVREKKSLYHAFLSDKTAEKSRLYQEAKKSAKRAVAVARATHYDDVNERLESRDGERFLYRLAKVRHR</sequence>
<accession>A0A3P8E0X9</accession>
<dbReference type="OrthoDB" id="681201at2759"/>
<organism evidence="2 3">
    <name type="scientific">Heligmosomoides polygyrus</name>
    <name type="common">Parasitic roundworm</name>
    <dbReference type="NCBI Taxonomy" id="6339"/>
    <lineage>
        <taxon>Eukaryota</taxon>
        <taxon>Metazoa</taxon>
        <taxon>Ecdysozoa</taxon>
        <taxon>Nematoda</taxon>
        <taxon>Chromadorea</taxon>
        <taxon>Rhabditida</taxon>
        <taxon>Rhabditina</taxon>
        <taxon>Rhabditomorpha</taxon>
        <taxon>Strongyloidea</taxon>
        <taxon>Heligmosomidae</taxon>
        <taxon>Heligmosomoides</taxon>
    </lineage>
</organism>
<evidence type="ECO:0000313" key="3">
    <source>
        <dbReference type="WBParaSite" id="HPBE_0001520001-mRNA-1"/>
    </source>
</evidence>
<name>A0A183G1U2_HELPZ</name>
<dbReference type="WBParaSite" id="HPBE_0001520001-mRNA-1">
    <property type="protein sequence ID" value="HPBE_0001520001-mRNA-1"/>
    <property type="gene ID" value="HPBE_0001520001"/>
</dbReference>
<reference evidence="1 2" key="1">
    <citation type="submission" date="2018-11" db="EMBL/GenBank/DDBJ databases">
        <authorList>
            <consortium name="Pathogen Informatics"/>
        </authorList>
    </citation>
    <scope>NUCLEOTIDE SEQUENCE [LARGE SCALE GENOMIC DNA]</scope>
</reference>